<sequence>MSSGKKQKKRKYRSPPPPPPLKSQLAQRLERLRSGQRDLWADDEDINPKAKQSKTKNNNQPI</sequence>
<feature type="compositionally biased region" description="Basic residues" evidence="1">
    <location>
        <begin position="1"/>
        <end position="13"/>
    </location>
</feature>
<proteinExistence type="predicted"/>
<comment type="caution">
    <text evidence="2">The sequence shown here is derived from an EMBL/GenBank/DDBJ whole genome shotgun (WGS) entry which is preliminary data.</text>
</comment>
<feature type="non-terminal residue" evidence="2">
    <location>
        <position position="1"/>
    </location>
</feature>
<reference evidence="2" key="1">
    <citation type="submission" date="2021-02" db="EMBL/GenBank/DDBJ databases">
        <authorList>
            <person name="Nowell W R."/>
        </authorList>
    </citation>
    <scope>NUCLEOTIDE SEQUENCE</scope>
</reference>
<dbReference type="Proteomes" id="UP000681967">
    <property type="component" value="Unassembled WGS sequence"/>
</dbReference>
<feature type="compositionally biased region" description="Basic and acidic residues" evidence="1">
    <location>
        <begin position="28"/>
        <end position="40"/>
    </location>
</feature>
<protein>
    <submittedName>
        <fullName evidence="2">Uncharacterized protein</fullName>
    </submittedName>
</protein>
<dbReference type="EMBL" id="CAJOBH010097846">
    <property type="protein sequence ID" value="CAF4598018.1"/>
    <property type="molecule type" value="Genomic_DNA"/>
</dbReference>
<accession>A0A8S2Z2K9</accession>
<organism evidence="2 3">
    <name type="scientific">Rotaria magnacalcarata</name>
    <dbReference type="NCBI Taxonomy" id="392030"/>
    <lineage>
        <taxon>Eukaryota</taxon>
        <taxon>Metazoa</taxon>
        <taxon>Spiralia</taxon>
        <taxon>Gnathifera</taxon>
        <taxon>Rotifera</taxon>
        <taxon>Eurotatoria</taxon>
        <taxon>Bdelloidea</taxon>
        <taxon>Philodinida</taxon>
        <taxon>Philodinidae</taxon>
        <taxon>Rotaria</taxon>
    </lineage>
</organism>
<name>A0A8S2Z2K9_9BILA</name>
<dbReference type="AlphaFoldDB" id="A0A8S2Z2K9"/>
<feature type="region of interest" description="Disordered" evidence="1">
    <location>
        <begin position="1"/>
        <end position="62"/>
    </location>
</feature>
<evidence type="ECO:0000313" key="3">
    <source>
        <dbReference type="Proteomes" id="UP000681967"/>
    </source>
</evidence>
<evidence type="ECO:0000313" key="2">
    <source>
        <dbReference type="EMBL" id="CAF4598018.1"/>
    </source>
</evidence>
<evidence type="ECO:0000256" key="1">
    <source>
        <dbReference type="SAM" id="MobiDB-lite"/>
    </source>
</evidence>
<gene>
    <name evidence="2" type="ORF">BYL167_LOCUS40000</name>
</gene>